<feature type="domain" description="SHSP" evidence="4">
    <location>
        <begin position="26"/>
        <end position="136"/>
    </location>
</feature>
<dbReference type="SUPFAM" id="SSF49764">
    <property type="entry name" value="HSP20-like chaperones"/>
    <property type="match status" value="1"/>
</dbReference>
<dbReference type="PANTHER" id="PTHR46733">
    <property type="entry name" value="26.5 KDA HEAT SHOCK PROTEIN, MITOCHONDRIAL"/>
    <property type="match status" value="1"/>
</dbReference>
<dbReference type="GO" id="GO:0009408">
    <property type="term" value="P:response to heat"/>
    <property type="evidence" value="ECO:0007669"/>
    <property type="project" value="InterPro"/>
</dbReference>
<evidence type="ECO:0000313" key="6">
    <source>
        <dbReference type="Proteomes" id="UP000617628"/>
    </source>
</evidence>
<evidence type="ECO:0000256" key="2">
    <source>
        <dbReference type="PROSITE-ProRule" id="PRU00285"/>
    </source>
</evidence>
<accession>A0A934RVI4</accession>
<evidence type="ECO:0000313" key="5">
    <source>
        <dbReference type="EMBL" id="MBK1878470.1"/>
    </source>
</evidence>
<dbReference type="RefSeq" id="WP_200356680.1">
    <property type="nucleotide sequence ID" value="NZ_JAENIL010000030.1"/>
</dbReference>
<dbReference type="CDD" id="cd06464">
    <property type="entry name" value="ACD_sHsps-like"/>
    <property type="match status" value="1"/>
</dbReference>
<gene>
    <name evidence="5" type="ORF">JIN87_16435</name>
</gene>
<comment type="similarity">
    <text evidence="2 3">Belongs to the small heat shock protein (HSP20) family.</text>
</comment>
<evidence type="ECO:0000259" key="4">
    <source>
        <dbReference type="PROSITE" id="PS01031"/>
    </source>
</evidence>
<dbReference type="InterPro" id="IPR008978">
    <property type="entry name" value="HSP20-like_chaperone"/>
</dbReference>
<dbReference type="Gene3D" id="2.60.40.790">
    <property type="match status" value="1"/>
</dbReference>
<dbReference type="InterPro" id="IPR044587">
    <property type="entry name" value="HSP21-like"/>
</dbReference>
<dbReference type="EMBL" id="JAENIL010000030">
    <property type="protein sequence ID" value="MBK1878470.1"/>
    <property type="molecule type" value="Genomic_DNA"/>
</dbReference>
<dbReference type="AlphaFoldDB" id="A0A934RVI4"/>
<dbReference type="Pfam" id="PF00011">
    <property type="entry name" value="HSP20"/>
    <property type="match status" value="1"/>
</dbReference>
<dbReference type="PANTHER" id="PTHR46733:SF4">
    <property type="entry name" value="HEAT SHOCK PROTEIN 21, CHLOROPLASTIC"/>
    <property type="match status" value="1"/>
</dbReference>
<name>A0A934RVI4_9BACT</name>
<keyword evidence="6" id="KW-1185">Reference proteome</keyword>
<dbReference type="InterPro" id="IPR002068">
    <property type="entry name" value="A-crystallin/Hsp20_dom"/>
</dbReference>
<evidence type="ECO:0000256" key="3">
    <source>
        <dbReference type="RuleBase" id="RU003616"/>
    </source>
</evidence>
<proteinExistence type="inferred from homology"/>
<dbReference type="Proteomes" id="UP000617628">
    <property type="component" value="Unassembled WGS sequence"/>
</dbReference>
<reference evidence="5" key="1">
    <citation type="submission" date="2021-01" db="EMBL/GenBank/DDBJ databases">
        <title>Modified the classification status of verrucomicrobia.</title>
        <authorList>
            <person name="Feng X."/>
        </authorList>
    </citation>
    <scope>NUCLEOTIDE SEQUENCE</scope>
    <source>
        <strain evidence="5">KCTC 13126</strain>
    </source>
</reference>
<dbReference type="PROSITE" id="PS01031">
    <property type="entry name" value="SHSP"/>
    <property type="match status" value="1"/>
</dbReference>
<protein>
    <submittedName>
        <fullName evidence="5">Hsp20/alpha crystallin family protein</fullName>
    </submittedName>
</protein>
<sequence length="136" mass="14850">MTTLNVTKNTKTECPTACQAEAGDAKRVRNVRPQYRVRELDTEFVVTVDVPGVAKEAVDVSLVDGVLEISGTRSWAQRGDWKPLAGVSEDDVVYRLRLAIGDEVDGEKISADLNAGVLKLTLAKAEDKKPRRIAVN</sequence>
<organism evidence="5 6">
    <name type="scientific">Pelagicoccus mobilis</name>
    <dbReference type="NCBI Taxonomy" id="415221"/>
    <lineage>
        <taxon>Bacteria</taxon>
        <taxon>Pseudomonadati</taxon>
        <taxon>Verrucomicrobiota</taxon>
        <taxon>Opitutia</taxon>
        <taxon>Puniceicoccales</taxon>
        <taxon>Pelagicoccaceae</taxon>
        <taxon>Pelagicoccus</taxon>
    </lineage>
</organism>
<keyword evidence="1" id="KW-0346">Stress response</keyword>
<comment type="caution">
    <text evidence="5">The sequence shown here is derived from an EMBL/GenBank/DDBJ whole genome shotgun (WGS) entry which is preliminary data.</text>
</comment>
<evidence type="ECO:0000256" key="1">
    <source>
        <dbReference type="ARBA" id="ARBA00023016"/>
    </source>
</evidence>